<dbReference type="GO" id="GO:0006508">
    <property type="term" value="P:proteolysis"/>
    <property type="evidence" value="ECO:0007669"/>
    <property type="project" value="UniProtKB-KW"/>
</dbReference>
<evidence type="ECO:0000256" key="4">
    <source>
        <dbReference type="ARBA" id="ARBA00022723"/>
    </source>
</evidence>
<dbReference type="GO" id="GO:0005768">
    <property type="term" value="C:endosome"/>
    <property type="evidence" value="ECO:0007669"/>
    <property type="project" value="TreeGrafter"/>
</dbReference>
<keyword evidence="12" id="KW-1185">Reference proteome</keyword>
<feature type="domain" description="MPN" evidence="10">
    <location>
        <begin position="327"/>
        <end position="454"/>
    </location>
</feature>
<keyword evidence="5" id="KW-0833">Ubl conjugation pathway</keyword>
<dbReference type="InterPro" id="IPR037518">
    <property type="entry name" value="MPN"/>
</dbReference>
<keyword evidence="7" id="KW-0862">Zinc</keyword>
<evidence type="ECO:0000256" key="2">
    <source>
        <dbReference type="ARBA" id="ARBA00010981"/>
    </source>
</evidence>
<proteinExistence type="inferred from homology"/>
<reference evidence="11" key="1">
    <citation type="submission" date="2023-02" db="EMBL/GenBank/DDBJ databases">
        <authorList>
            <person name="Palmer J.M."/>
        </authorList>
    </citation>
    <scope>NUCLEOTIDE SEQUENCE</scope>
    <source>
        <strain evidence="11">FW57</strain>
    </source>
</reference>
<organism evidence="11 12">
    <name type="scientific">Staphylotrichum longicolle</name>
    <dbReference type="NCBI Taxonomy" id="669026"/>
    <lineage>
        <taxon>Eukaryota</taxon>
        <taxon>Fungi</taxon>
        <taxon>Dikarya</taxon>
        <taxon>Ascomycota</taxon>
        <taxon>Pezizomycotina</taxon>
        <taxon>Sordariomycetes</taxon>
        <taxon>Sordariomycetidae</taxon>
        <taxon>Sordariales</taxon>
        <taxon>Chaetomiaceae</taxon>
        <taxon>Staphylotrichum</taxon>
    </lineage>
</organism>
<evidence type="ECO:0000256" key="6">
    <source>
        <dbReference type="ARBA" id="ARBA00022801"/>
    </source>
</evidence>
<dbReference type="GO" id="GO:0070536">
    <property type="term" value="P:protein K63-linked deubiquitination"/>
    <property type="evidence" value="ECO:0007669"/>
    <property type="project" value="InterPro"/>
</dbReference>
<dbReference type="Proteomes" id="UP001197093">
    <property type="component" value="Unassembled WGS sequence"/>
</dbReference>
<comment type="cofactor">
    <cofactor evidence="1">
        <name>Zn(2+)</name>
        <dbReference type="ChEBI" id="CHEBI:29105"/>
    </cofactor>
</comment>
<protein>
    <recommendedName>
        <fullName evidence="10">MPN domain-containing protein</fullName>
    </recommendedName>
</protein>
<dbReference type="EMBL" id="JAHCVI010000001">
    <property type="protein sequence ID" value="KAG7294059.1"/>
    <property type="molecule type" value="Genomic_DNA"/>
</dbReference>
<dbReference type="InterPro" id="IPR000555">
    <property type="entry name" value="JAMM/MPN+_dom"/>
</dbReference>
<evidence type="ECO:0000259" key="10">
    <source>
        <dbReference type="PROSITE" id="PS50249"/>
    </source>
</evidence>
<dbReference type="FunFam" id="3.40.140.10:FF:000033">
    <property type="entry name" value="AMSH-like protease sst2"/>
    <property type="match status" value="1"/>
</dbReference>
<evidence type="ECO:0000313" key="11">
    <source>
        <dbReference type="EMBL" id="KAG7294059.1"/>
    </source>
</evidence>
<evidence type="ECO:0000256" key="1">
    <source>
        <dbReference type="ARBA" id="ARBA00001947"/>
    </source>
</evidence>
<feature type="region of interest" description="Disordered" evidence="9">
    <location>
        <begin position="229"/>
        <end position="253"/>
    </location>
</feature>
<comment type="caution">
    <text evidence="11">The sequence shown here is derived from an EMBL/GenBank/DDBJ whole genome shotgun (WGS) entry which is preliminary data.</text>
</comment>
<dbReference type="PANTHER" id="PTHR12947:SF13">
    <property type="entry name" value="FI19924P1"/>
    <property type="match status" value="1"/>
</dbReference>
<evidence type="ECO:0000256" key="7">
    <source>
        <dbReference type="ARBA" id="ARBA00022833"/>
    </source>
</evidence>
<evidence type="ECO:0000256" key="9">
    <source>
        <dbReference type="SAM" id="MobiDB-lite"/>
    </source>
</evidence>
<keyword evidence="6" id="KW-0378">Hydrolase</keyword>
<sequence length="504" mass="57249">MNITDLSVGSRPMSARELTDKAKEFDWNPRIPFKYWARAAETIHHEGQVYLREGNLPQAYLVLFRYSTLVLQYLTKHPEAKSPEAKKALKPLQKRIPRVIELLESLRPEIEDTYDQWLKIQDAHRDAARNASLAASSPYARHAANDPALSWSYGSPANILDASDYQDLAVELAKKEMSRRRRAGGMSEEEEHRRRGAGYWGDWNKAPEPKAAPLYMDDDELRRQMEATRRQLDRPTDYSKDHDDDEAAVRPSTYLYPSINKSMPLPYERPASKDRELLPSSALADYSPAREVAPSLPPKSLAEPAKQKRVTFRPAAYLENGDPIRPVFLPSALRHKFLQIASDNTRRGLEMCGMLCGTAVNNALFISHLVIPQQKCTSDTCETENESVMLDFCIENDLIVIGWIHTHPTQTCFMSSRDLHTQAGYQVMMPESIAIVCAPRFEPSWGIFRLTNPPGLPHILSCQRTETFHQHSVDNLYVEAGQPAGHVYESKSLEFDVCDLRDAQ</sequence>
<dbReference type="PROSITE" id="PS50249">
    <property type="entry name" value="MPN"/>
    <property type="match status" value="1"/>
</dbReference>
<dbReference type="Pfam" id="PF01398">
    <property type="entry name" value="JAB"/>
    <property type="match status" value="1"/>
</dbReference>
<evidence type="ECO:0000256" key="8">
    <source>
        <dbReference type="ARBA" id="ARBA00023049"/>
    </source>
</evidence>
<dbReference type="InterPro" id="IPR044098">
    <property type="entry name" value="STAMBP/STALP-like_MPN"/>
</dbReference>
<keyword evidence="3" id="KW-0645">Protease</keyword>
<gene>
    <name evidence="11" type="ORF">NEMBOFW57_004121</name>
</gene>
<dbReference type="Pfam" id="PF08969">
    <property type="entry name" value="USP8_dimer"/>
    <property type="match status" value="1"/>
</dbReference>
<dbReference type="Gene3D" id="3.40.140.10">
    <property type="entry name" value="Cytidine Deaminase, domain 2"/>
    <property type="match status" value="1"/>
</dbReference>
<dbReference type="Gene3D" id="1.20.58.80">
    <property type="entry name" value="Phosphotransferase system, lactose/cellobiose-type IIA subunit"/>
    <property type="match status" value="1"/>
</dbReference>
<evidence type="ECO:0000256" key="5">
    <source>
        <dbReference type="ARBA" id="ARBA00022786"/>
    </source>
</evidence>
<dbReference type="GO" id="GO:0046872">
    <property type="term" value="F:metal ion binding"/>
    <property type="evidence" value="ECO:0007669"/>
    <property type="project" value="UniProtKB-KW"/>
</dbReference>
<accession>A0AAD4F6J7</accession>
<evidence type="ECO:0000256" key="3">
    <source>
        <dbReference type="ARBA" id="ARBA00022670"/>
    </source>
</evidence>
<keyword evidence="4" id="KW-0479">Metal-binding</keyword>
<dbReference type="GO" id="GO:0061578">
    <property type="term" value="F:K63-linked deubiquitinase activity"/>
    <property type="evidence" value="ECO:0007669"/>
    <property type="project" value="InterPro"/>
</dbReference>
<dbReference type="SMART" id="SM00232">
    <property type="entry name" value="JAB_MPN"/>
    <property type="match status" value="1"/>
</dbReference>
<keyword evidence="8" id="KW-0482">Metalloprotease</keyword>
<comment type="similarity">
    <text evidence="2">Belongs to the peptidase M67C family.</text>
</comment>
<name>A0AAD4F6J7_9PEZI</name>
<dbReference type="SUPFAM" id="SSF102712">
    <property type="entry name" value="JAB1/MPN domain"/>
    <property type="match status" value="1"/>
</dbReference>
<dbReference type="CDD" id="cd08066">
    <property type="entry name" value="MPN_AMSH_like"/>
    <property type="match status" value="1"/>
</dbReference>
<dbReference type="InterPro" id="IPR015063">
    <property type="entry name" value="USP8_dimer"/>
</dbReference>
<dbReference type="GO" id="GO:0140492">
    <property type="term" value="F:metal-dependent deubiquitinase activity"/>
    <property type="evidence" value="ECO:0007669"/>
    <property type="project" value="InterPro"/>
</dbReference>
<dbReference type="AlphaFoldDB" id="A0AAD4F6J7"/>
<dbReference type="PANTHER" id="PTHR12947">
    <property type="entry name" value="AMSH-LIKE PROTEASE"/>
    <property type="match status" value="1"/>
</dbReference>
<evidence type="ECO:0000313" key="12">
    <source>
        <dbReference type="Proteomes" id="UP001197093"/>
    </source>
</evidence>
<dbReference type="GO" id="GO:0016020">
    <property type="term" value="C:membrane"/>
    <property type="evidence" value="ECO:0007669"/>
    <property type="project" value="TreeGrafter"/>
</dbReference>
<feature type="compositionally biased region" description="Basic and acidic residues" evidence="9">
    <location>
        <begin position="229"/>
        <end position="242"/>
    </location>
</feature>